<dbReference type="Proteomes" id="UP000027661">
    <property type="component" value="Unassembled WGS sequence"/>
</dbReference>
<proteinExistence type="predicted"/>
<gene>
    <name evidence="1" type="ORF">M099_3531</name>
</gene>
<reference evidence="1 2" key="1">
    <citation type="submission" date="2014-04" db="EMBL/GenBank/DDBJ databases">
        <authorList>
            <person name="Sears C."/>
            <person name="Carroll K."/>
            <person name="Sack B.R."/>
            <person name="Qadri F."/>
            <person name="Myers L.L."/>
            <person name="Chung G.-T."/>
            <person name="Escheverria P."/>
            <person name="Fraser C.M."/>
            <person name="Sadzewicz L."/>
            <person name="Shefchek K.A."/>
            <person name="Tallon L."/>
            <person name="Das S.P."/>
            <person name="Daugherty S."/>
            <person name="Mongodin E.F."/>
        </authorList>
    </citation>
    <scope>NUCLEOTIDE SEQUENCE [LARGE SCALE GENOMIC DNA]</scope>
    <source>
        <strain evidence="1 2">3975 RP4</strain>
    </source>
</reference>
<accession>A0A069SA41</accession>
<evidence type="ECO:0000313" key="1">
    <source>
        <dbReference type="EMBL" id="KDS47206.1"/>
    </source>
</evidence>
<protein>
    <recommendedName>
        <fullName evidence="3">Transposase family protein</fullName>
    </recommendedName>
</protein>
<name>A0A069SA41_PHOVU</name>
<sequence length="118" mass="14085">MFYETRTTPSCHPSGWLIDNFDIVNFDKSADRFDIYLDEKKVQLKEDKTNPDIISYGFGEYRTIQDYPIRGRATYLHVRKRKWLDKSSNEIFSYDWDLSEFDGTRLNSEFVSFLKEGD</sequence>
<dbReference type="PATRIC" id="fig|1339352.3.peg.3343"/>
<dbReference type="AlphaFoldDB" id="A0A069SA41"/>
<evidence type="ECO:0000313" key="2">
    <source>
        <dbReference type="Proteomes" id="UP000027661"/>
    </source>
</evidence>
<evidence type="ECO:0008006" key="3">
    <source>
        <dbReference type="Google" id="ProtNLM"/>
    </source>
</evidence>
<organism evidence="1 2">
    <name type="scientific">Phocaeicola vulgatus str. 3975 RP4</name>
    <dbReference type="NCBI Taxonomy" id="1339352"/>
    <lineage>
        <taxon>Bacteria</taxon>
        <taxon>Pseudomonadati</taxon>
        <taxon>Bacteroidota</taxon>
        <taxon>Bacteroidia</taxon>
        <taxon>Bacteroidales</taxon>
        <taxon>Bacteroidaceae</taxon>
        <taxon>Phocaeicola</taxon>
    </lineage>
</organism>
<comment type="caution">
    <text evidence="1">The sequence shown here is derived from an EMBL/GenBank/DDBJ whole genome shotgun (WGS) entry which is preliminary data.</text>
</comment>
<dbReference type="EMBL" id="JNHM01000106">
    <property type="protein sequence ID" value="KDS47206.1"/>
    <property type="molecule type" value="Genomic_DNA"/>
</dbReference>